<dbReference type="OrthoDB" id="8251451at2759"/>
<evidence type="ECO:0000313" key="2">
    <source>
        <dbReference type="EMBL" id="CAG7731551.1"/>
    </source>
</evidence>
<sequence>MEDESSQDTELEEMRYRISQLEHLVISKTIESSFNTSLPSNATYTQEVIIERISHLETLLAASELDNKRLNEQIVLLQTAMKRLHVENQEKLKEKNIEIVDIKLQSDLYMKKNEVNERKLKSIETYINTLPSEEELSTANLKIKKLEQNVNELRSKVERVEGRAKVLQTELFQKEKCLQDALMKLDELRPLEEAQESLLKDEKLEKLNFSDKENVQKFVIVLKAKIVRSKQIIESYRRKISQLNELKTQFTDKIESLSLLLDESQEQYLCVSSENEALTDKIKTMNLQYGELSNKFEELQARTVELLKSRELRHEQYESVIRLVTEIDFCVTEMSNSVTLGQKLLDGEEPDVDILVGLTDFDFEVDIHSEEKSMDGDDDLHSKLPKQIHRGLKKLKAEGDLDIEWCLGKWESIRNSRKELATLRSNLSALYAQKLAGTNDGCAIQ</sequence>
<gene>
    <name evidence="2" type="ORF">AFUS01_LOCUS20133</name>
</gene>
<dbReference type="GO" id="GO:0005813">
    <property type="term" value="C:centrosome"/>
    <property type="evidence" value="ECO:0007669"/>
    <property type="project" value="TreeGrafter"/>
</dbReference>
<dbReference type="PANTHER" id="PTHR31075:SF4">
    <property type="entry name" value="CENTROSOMAL PROTEIN OF 85 KDA"/>
    <property type="match status" value="1"/>
</dbReference>
<name>A0A8J2KAC2_9HEXA</name>
<evidence type="ECO:0000256" key="1">
    <source>
        <dbReference type="SAM" id="Coils"/>
    </source>
</evidence>
<protein>
    <submittedName>
        <fullName evidence="2">Uncharacterized protein</fullName>
    </submittedName>
</protein>
<dbReference type="EMBL" id="CAJVCH010214918">
    <property type="protein sequence ID" value="CAG7731551.1"/>
    <property type="molecule type" value="Genomic_DNA"/>
</dbReference>
<feature type="coiled-coil region" evidence="1">
    <location>
        <begin position="136"/>
        <end position="170"/>
    </location>
</feature>
<evidence type="ECO:0000313" key="3">
    <source>
        <dbReference type="Proteomes" id="UP000708208"/>
    </source>
</evidence>
<keyword evidence="3" id="KW-1185">Reference proteome</keyword>
<dbReference type="InterPro" id="IPR040210">
    <property type="entry name" value="Cep85/Cep85L"/>
</dbReference>
<dbReference type="AlphaFoldDB" id="A0A8J2KAC2"/>
<proteinExistence type="predicted"/>
<feature type="coiled-coil region" evidence="1">
    <location>
        <begin position="226"/>
        <end position="302"/>
    </location>
</feature>
<dbReference type="Proteomes" id="UP000708208">
    <property type="component" value="Unassembled WGS sequence"/>
</dbReference>
<feature type="coiled-coil region" evidence="1">
    <location>
        <begin position="53"/>
        <end position="87"/>
    </location>
</feature>
<keyword evidence="1" id="KW-0175">Coiled coil</keyword>
<accession>A0A8J2KAC2</accession>
<organism evidence="2 3">
    <name type="scientific">Allacma fusca</name>
    <dbReference type="NCBI Taxonomy" id="39272"/>
    <lineage>
        <taxon>Eukaryota</taxon>
        <taxon>Metazoa</taxon>
        <taxon>Ecdysozoa</taxon>
        <taxon>Arthropoda</taxon>
        <taxon>Hexapoda</taxon>
        <taxon>Collembola</taxon>
        <taxon>Symphypleona</taxon>
        <taxon>Sminthuridae</taxon>
        <taxon>Allacma</taxon>
    </lineage>
</organism>
<dbReference type="PANTHER" id="PTHR31075">
    <property type="entry name" value="CENTROSOMAL PROTEIN OF 85 KDA"/>
    <property type="match status" value="1"/>
</dbReference>
<comment type="caution">
    <text evidence="2">The sequence shown here is derived from an EMBL/GenBank/DDBJ whole genome shotgun (WGS) entry which is preliminary data.</text>
</comment>
<reference evidence="2" key="1">
    <citation type="submission" date="2021-06" db="EMBL/GenBank/DDBJ databases">
        <authorList>
            <person name="Hodson N. C."/>
            <person name="Mongue J. A."/>
            <person name="Jaron S. K."/>
        </authorList>
    </citation>
    <scope>NUCLEOTIDE SEQUENCE</scope>
</reference>